<organism evidence="1 2">
    <name type="scientific">Didymodactylos carnosus</name>
    <dbReference type="NCBI Taxonomy" id="1234261"/>
    <lineage>
        <taxon>Eukaryota</taxon>
        <taxon>Metazoa</taxon>
        <taxon>Spiralia</taxon>
        <taxon>Gnathifera</taxon>
        <taxon>Rotifera</taxon>
        <taxon>Eurotatoria</taxon>
        <taxon>Bdelloidea</taxon>
        <taxon>Philodinida</taxon>
        <taxon>Philodinidae</taxon>
        <taxon>Didymodactylos</taxon>
    </lineage>
</organism>
<name>A0A8S2VHU7_9BILA</name>
<proteinExistence type="predicted"/>
<sequence length="97" mass="11339">MEINLKRCNSLSSSLCIQVNDRLRRLMIFQIPFESSARSVSFNGTVQFQRVENWITVVQIEPLAKLIDCFAYDQQQRVIWLAVTPQKQALFEITIDF</sequence>
<dbReference type="AlphaFoldDB" id="A0A8S2VHU7"/>
<comment type="caution">
    <text evidence="1">The sequence shown here is derived from an EMBL/GenBank/DDBJ whole genome shotgun (WGS) entry which is preliminary data.</text>
</comment>
<dbReference type="EMBL" id="CAJOBC010091459">
    <property type="protein sequence ID" value="CAF4401039.1"/>
    <property type="molecule type" value="Genomic_DNA"/>
</dbReference>
<reference evidence="1" key="1">
    <citation type="submission" date="2021-02" db="EMBL/GenBank/DDBJ databases">
        <authorList>
            <person name="Nowell W R."/>
        </authorList>
    </citation>
    <scope>NUCLEOTIDE SEQUENCE</scope>
</reference>
<gene>
    <name evidence="1" type="ORF">SRO942_LOCUS39449</name>
</gene>
<accession>A0A8S2VHU7</accession>
<evidence type="ECO:0000313" key="2">
    <source>
        <dbReference type="Proteomes" id="UP000681722"/>
    </source>
</evidence>
<protein>
    <submittedName>
        <fullName evidence="1">Uncharacterized protein</fullName>
    </submittedName>
</protein>
<evidence type="ECO:0000313" key="1">
    <source>
        <dbReference type="EMBL" id="CAF4401039.1"/>
    </source>
</evidence>
<dbReference type="Proteomes" id="UP000681722">
    <property type="component" value="Unassembled WGS sequence"/>
</dbReference>